<evidence type="ECO:0000313" key="1">
    <source>
        <dbReference type="EMBL" id="KAJ5202599.1"/>
    </source>
</evidence>
<gene>
    <name evidence="1" type="ORF">N7449_004678</name>
</gene>
<dbReference type="Proteomes" id="UP001150942">
    <property type="component" value="Unassembled WGS sequence"/>
</dbReference>
<comment type="caution">
    <text evidence="1">The sequence shown here is derived from an EMBL/GenBank/DDBJ whole genome shotgun (WGS) entry which is preliminary data.</text>
</comment>
<name>A0A9W9MJU7_9EURO</name>
<reference evidence="1" key="2">
    <citation type="journal article" date="2023" name="IMA Fungus">
        <title>Comparative genomic study of the Penicillium genus elucidates a diverse pangenome and 15 lateral gene transfer events.</title>
        <authorList>
            <person name="Petersen C."/>
            <person name="Sorensen T."/>
            <person name="Nielsen M.R."/>
            <person name="Sondergaard T.E."/>
            <person name="Sorensen J.L."/>
            <person name="Fitzpatrick D.A."/>
            <person name="Frisvad J.C."/>
            <person name="Nielsen K.L."/>
        </authorList>
    </citation>
    <scope>NUCLEOTIDE SEQUENCE</scope>
    <source>
        <strain evidence="1">IBT 20477</strain>
    </source>
</reference>
<keyword evidence="2" id="KW-1185">Reference proteome</keyword>
<accession>A0A9W9MJU7</accession>
<proteinExistence type="predicted"/>
<protein>
    <submittedName>
        <fullName evidence="1">Uncharacterized protein</fullName>
    </submittedName>
</protein>
<dbReference type="OrthoDB" id="10286011at2759"/>
<organism evidence="1 2">
    <name type="scientific">Penicillium cf. viridicatum</name>
    <dbReference type="NCBI Taxonomy" id="2972119"/>
    <lineage>
        <taxon>Eukaryota</taxon>
        <taxon>Fungi</taxon>
        <taxon>Dikarya</taxon>
        <taxon>Ascomycota</taxon>
        <taxon>Pezizomycotina</taxon>
        <taxon>Eurotiomycetes</taxon>
        <taxon>Eurotiomycetidae</taxon>
        <taxon>Eurotiales</taxon>
        <taxon>Aspergillaceae</taxon>
        <taxon>Penicillium</taxon>
    </lineage>
</organism>
<evidence type="ECO:0000313" key="2">
    <source>
        <dbReference type="Proteomes" id="UP001150942"/>
    </source>
</evidence>
<dbReference type="EMBL" id="JAPQKQ010000003">
    <property type="protein sequence ID" value="KAJ5202599.1"/>
    <property type="molecule type" value="Genomic_DNA"/>
</dbReference>
<dbReference type="AlphaFoldDB" id="A0A9W9MJU7"/>
<reference evidence="1" key="1">
    <citation type="submission" date="2022-11" db="EMBL/GenBank/DDBJ databases">
        <authorList>
            <person name="Petersen C."/>
        </authorList>
    </citation>
    <scope>NUCLEOTIDE SEQUENCE</scope>
    <source>
        <strain evidence="1">IBT 20477</strain>
    </source>
</reference>
<sequence length="79" mass="8505">MTTVLPRGTLERADQGAPSALGAVQCNLARTVANQSVRVEDFQDTVFRPSKNASRMSEALSEKGSQTTCVLESFTVQSK</sequence>